<dbReference type="Proteomes" id="UP000587586">
    <property type="component" value="Unassembled WGS sequence"/>
</dbReference>
<dbReference type="InterPro" id="IPR004175">
    <property type="entry name" value="RNA_CPDase"/>
</dbReference>
<accession>A0A6V8N4X8</accession>
<feature type="short sequence motif" description="HXTX 2" evidence="2">
    <location>
        <begin position="124"/>
        <end position="127"/>
    </location>
</feature>
<proteinExistence type="inferred from homology"/>
<comment type="function">
    <text evidence="2">Hydrolyzes RNA 2',3'-cyclic phosphodiester to an RNA 2'-phosphomonoester.</text>
</comment>
<reference evidence="5" key="1">
    <citation type="submission" date="2020-06" db="EMBL/GenBank/DDBJ databases">
        <title>Draft genomic sequecing of Geomonas sp. Red745.</title>
        <authorList>
            <person name="Itoh H."/>
            <person name="Xu Z.X."/>
            <person name="Ushijima N."/>
            <person name="Masuda Y."/>
            <person name="Shiratori Y."/>
            <person name="Senoo K."/>
        </authorList>
    </citation>
    <scope>NUCLEOTIDE SEQUENCE [LARGE SCALE GENOMIC DNA]</scope>
    <source>
        <strain evidence="5">Red745</strain>
    </source>
</reference>
<dbReference type="AlphaFoldDB" id="A0A6V8N4X8"/>
<keyword evidence="1 2" id="KW-0378">Hydrolase</keyword>
<dbReference type="PANTHER" id="PTHR35561:SF1">
    <property type="entry name" value="RNA 2',3'-CYCLIC PHOSPHODIESTERASE"/>
    <property type="match status" value="1"/>
</dbReference>
<dbReference type="Pfam" id="PF02834">
    <property type="entry name" value="LigT_PEase"/>
    <property type="match status" value="2"/>
</dbReference>
<evidence type="ECO:0000313" key="5">
    <source>
        <dbReference type="Proteomes" id="UP000587586"/>
    </source>
</evidence>
<sequence>MRMPRLFIAIDIPHAIKEDLSQLTGEVPGARWVPPDQNHLTLRFIGDVDPPVSAALKKVLASLSFLPFPLELRGVGHFPPGRRPPRVLWVGIVETPQLFQLQLNVELAVQEAGIPPEERPFSAHLTLARLKESHGSAVSRFEQQHRELSYPPFQVAQVILFSSVLTPQGAIHRKELVVPAAAP</sequence>
<feature type="active site" description="Proton acceptor" evidence="2">
    <location>
        <position position="124"/>
    </location>
</feature>
<feature type="active site" description="Proton donor" evidence="2">
    <location>
        <position position="39"/>
    </location>
</feature>
<protein>
    <recommendedName>
        <fullName evidence="2">RNA 2',3'-cyclic phosphodiesterase</fullName>
        <shortName evidence="2">RNA 2',3'-CPDase</shortName>
        <ecNumber evidence="2">3.1.4.58</ecNumber>
    </recommendedName>
</protein>
<feature type="short sequence motif" description="HXTX 1" evidence="2">
    <location>
        <begin position="39"/>
        <end position="42"/>
    </location>
</feature>
<dbReference type="PANTHER" id="PTHR35561">
    <property type="entry name" value="RNA 2',3'-CYCLIC PHOSPHODIESTERASE"/>
    <property type="match status" value="1"/>
</dbReference>
<feature type="domain" description="Phosphoesterase HXTX" evidence="3">
    <location>
        <begin position="10"/>
        <end position="89"/>
    </location>
</feature>
<evidence type="ECO:0000259" key="3">
    <source>
        <dbReference type="Pfam" id="PF02834"/>
    </source>
</evidence>
<dbReference type="InterPro" id="IPR014051">
    <property type="entry name" value="Phosphoesterase_HXTX"/>
</dbReference>
<comment type="catalytic activity">
    <reaction evidence="2">
        <text>a 3'-end 2',3'-cyclophospho-ribonucleotide-RNA + H2O = a 3'-end 2'-phospho-ribonucleotide-RNA + H(+)</text>
        <dbReference type="Rhea" id="RHEA:11828"/>
        <dbReference type="Rhea" id="RHEA-COMP:10464"/>
        <dbReference type="Rhea" id="RHEA-COMP:17353"/>
        <dbReference type="ChEBI" id="CHEBI:15377"/>
        <dbReference type="ChEBI" id="CHEBI:15378"/>
        <dbReference type="ChEBI" id="CHEBI:83064"/>
        <dbReference type="ChEBI" id="CHEBI:173113"/>
        <dbReference type="EC" id="3.1.4.58"/>
    </reaction>
</comment>
<dbReference type="GO" id="GO:0008664">
    <property type="term" value="F:RNA 2',3'-cyclic 3'-phosphodiesterase activity"/>
    <property type="evidence" value="ECO:0007669"/>
    <property type="project" value="UniProtKB-EC"/>
</dbReference>
<keyword evidence="5" id="KW-1185">Reference proteome</keyword>
<evidence type="ECO:0000313" key="4">
    <source>
        <dbReference type="EMBL" id="GFO67628.1"/>
    </source>
</evidence>
<dbReference type="HAMAP" id="MF_01940">
    <property type="entry name" value="RNA_CPDase"/>
    <property type="match status" value="1"/>
</dbReference>
<dbReference type="GO" id="GO:0004113">
    <property type="term" value="F:2',3'-cyclic-nucleotide 3'-phosphodiesterase activity"/>
    <property type="evidence" value="ECO:0007669"/>
    <property type="project" value="InterPro"/>
</dbReference>
<dbReference type="EMBL" id="BLXZ01000002">
    <property type="protein sequence ID" value="GFO67628.1"/>
    <property type="molecule type" value="Genomic_DNA"/>
</dbReference>
<feature type="domain" description="Phosphoesterase HXTX" evidence="3">
    <location>
        <begin position="95"/>
        <end position="171"/>
    </location>
</feature>
<gene>
    <name evidence="4" type="ORF">GMLC_12070</name>
</gene>
<dbReference type="EC" id="3.1.4.58" evidence="2"/>
<evidence type="ECO:0000256" key="1">
    <source>
        <dbReference type="ARBA" id="ARBA00022801"/>
    </source>
</evidence>
<comment type="similarity">
    <text evidence="2">Belongs to the 2H phosphoesterase superfamily. ThpR family.</text>
</comment>
<dbReference type="NCBIfam" id="TIGR02258">
    <property type="entry name" value="2_5_ligase"/>
    <property type="match status" value="1"/>
</dbReference>
<evidence type="ECO:0000256" key="2">
    <source>
        <dbReference type="HAMAP-Rule" id="MF_01940"/>
    </source>
</evidence>
<dbReference type="Gene3D" id="3.90.1140.10">
    <property type="entry name" value="Cyclic phosphodiesterase"/>
    <property type="match status" value="1"/>
</dbReference>
<organism evidence="4 5">
    <name type="scientific">Geomonas limicola</name>
    <dbReference type="NCBI Taxonomy" id="2740186"/>
    <lineage>
        <taxon>Bacteria</taxon>
        <taxon>Pseudomonadati</taxon>
        <taxon>Thermodesulfobacteriota</taxon>
        <taxon>Desulfuromonadia</taxon>
        <taxon>Geobacterales</taxon>
        <taxon>Geobacteraceae</taxon>
        <taxon>Geomonas</taxon>
    </lineage>
</organism>
<dbReference type="SUPFAM" id="SSF55144">
    <property type="entry name" value="LigT-like"/>
    <property type="match status" value="1"/>
</dbReference>
<dbReference type="InterPro" id="IPR009097">
    <property type="entry name" value="Cyclic_Pdiesterase"/>
</dbReference>
<name>A0A6V8N4X8_9BACT</name>
<comment type="caution">
    <text evidence="4">The sequence shown here is derived from an EMBL/GenBank/DDBJ whole genome shotgun (WGS) entry which is preliminary data.</text>
</comment>